<dbReference type="InterPro" id="IPR008913">
    <property type="entry name" value="Znf_CHY"/>
</dbReference>
<dbReference type="FunCoup" id="A8N6V7">
    <property type="interactions" value="9"/>
</dbReference>
<dbReference type="Pfam" id="PF05495">
    <property type="entry name" value="zf-CHY"/>
    <property type="match status" value="1"/>
</dbReference>
<dbReference type="PANTHER" id="PTHR28082:SF2">
    <property type="entry name" value="CHY-TYPE DOMAIN-CONTAINING PROTEIN"/>
    <property type="match status" value="1"/>
</dbReference>
<evidence type="ECO:0000256" key="1">
    <source>
        <dbReference type="ARBA" id="ARBA00022723"/>
    </source>
</evidence>
<accession>A8N6V7</accession>
<evidence type="ECO:0000256" key="4">
    <source>
        <dbReference type="PROSITE-ProRule" id="PRU00601"/>
    </source>
</evidence>
<dbReference type="KEGG" id="cci:CC1G_06829"/>
<dbReference type="GO" id="GO:0008270">
    <property type="term" value="F:zinc ion binding"/>
    <property type="evidence" value="ECO:0007669"/>
    <property type="project" value="UniProtKB-KW"/>
</dbReference>
<reference evidence="6 7" key="1">
    <citation type="journal article" date="2010" name="Proc. Natl. Acad. Sci. U.S.A.">
        <title>Insights into evolution of multicellular fungi from the assembled chromosomes of the mushroom Coprinopsis cinerea (Coprinus cinereus).</title>
        <authorList>
            <person name="Stajich J.E."/>
            <person name="Wilke S.K."/>
            <person name="Ahren D."/>
            <person name="Au C.H."/>
            <person name="Birren B.W."/>
            <person name="Borodovsky M."/>
            <person name="Burns C."/>
            <person name="Canback B."/>
            <person name="Casselton L.A."/>
            <person name="Cheng C.K."/>
            <person name="Deng J."/>
            <person name="Dietrich F.S."/>
            <person name="Fargo D.C."/>
            <person name="Farman M.L."/>
            <person name="Gathman A.C."/>
            <person name="Goldberg J."/>
            <person name="Guigo R."/>
            <person name="Hoegger P.J."/>
            <person name="Hooker J.B."/>
            <person name="Huggins A."/>
            <person name="James T.Y."/>
            <person name="Kamada T."/>
            <person name="Kilaru S."/>
            <person name="Kodira C."/>
            <person name="Kues U."/>
            <person name="Kupfer D."/>
            <person name="Kwan H.S."/>
            <person name="Lomsadze A."/>
            <person name="Li W."/>
            <person name="Lilly W.W."/>
            <person name="Ma L.J."/>
            <person name="Mackey A.J."/>
            <person name="Manning G."/>
            <person name="Martin F."/>
            <person name="Muraguchi H."/>
            <person name="Natvig D.O."/>
            <person name="Palmerini H."/>
            <person name="Ramesh M.A."/>
            <person name="Rehmeyer C.J."/>
            <person name="Roe B.A."/>
            <person name="Shenoy N."/>
            <person name="Stanke M."/>
            <person name="Ter-Hovhannisyan V."/>
            <person name="Tunlid A."/>
            <person name="Velagapudi R."/>
            <person name="Vision T.J."/>
            <person name="Zeng Q."/>
            <person name="Zolan M.E."/>
            <person name="Pukkila P.J."/>
        </authorList>
    </citation>
    <scope>NUCLEOTIDE SEQUENCE [LARGE SCALE GENOMIC DNA]</scope>
    <source>
        <strain evidence="7">Okayama-7 / 130 / ATCC MYA-4618 / FGSC 9003</strain>
    </source>
</reference>
<evidence type="ECO:0000259" key="5">
    <source>
        <dbReference type="PROSITE" id="PS51266"/>
    </source>
</evidence>
<dbReference type="RefSeq" id="XP_001830563.2">
    <property type="nucleotide sequence ID" value="XM_001830511.2"/>
</dbReference>
<dbReference type="Proteomes" id="UP000001861">
    <property type="component" value="Unassembled WGS sequence"/>
</dbReference>
<name>A8N6V7_COPC7</name>
<keyword evidence="3" id="KW-0862">Zinc</keyword>
<dbReference type="GeneID" id="6007008"/>
<evidence type="ECO:0000313" key="7">
    <source>
        <dbReference type="Proteomes" id="UP000001861"/>
    </source>
</evidence>
<evidence type="ECO:0000313" key="6">
    <source>
        <dbReference type="EMBL" id="EAU91194.2"/>
    </source>
</evidence>
<evidence type="ECO:0000256" key="2">
    <source>
        <dbReference type="ARBA" id="ARBA00022771"/>
    </source>
</evidence>
<keyword evidence="7" id="KW-1185">Reference proteome</keyword>
<dbReference type="InterPro" id="IPR037274">
    <property type="entry name" value="Znf_CHY_sf"/>
</dbReference>
<sequence>MCKHILNAQVSIRAPCCKQWFDCAECHAETQDHKLKKTNEMAFICKKCKKAFRKDMTNYEESDEYCPHCDNHYVIEAKTPAPVLGVEGEDARVDARYVFDTGLRMIGSLTLSQDAERRPSQACAPPVAVF</sequence>
<dbReference type="OrthoDB" id="411372at2759"/>
<dbReference type="PROSITE" id="PS51266">
    <property type="entry name" value="ZF_CHY"/>
    <property type="match status" value="1"/>
</dbReference>
<dbReference type="HOGENOM" id="CLU_140539_0_0_1"/>
<keyword evidence="2 4" id="KW-0863">Zinc-finger</keyword>
<keyword evidence="1" id="KW-0479">Metal-binding</keyword>
<dbReference type="VEuPathDB" id="FungiDB:CC1G_06829"/>
<dbReference type="InParanoid" id="A8N6V7"/>
<dbReference type="GO" id="GO:0005758">
    <property type="term" value="C:mitochondrial intermembrane space"/>
    <property type="evidence" value="ECO:0007669"/>
    <property type="project" value="TreeGrafter"/>
</dbReference>
<gene>
    <name evidence="6" type="ORF">CC1G_06829</name>
</gene>
<comment type="caution">
    <text evidence="6">The sequence shown here is derived from an EMBL/GenBank/DDBJ whole genome shotgun (WGS) entry which is preliminary data.</text>
</comment>
<dbReference type="STRING" id="240176.A8N6V7"/>
<dbReference type="AlphaFoldDB" id="A8N6V7"/>
<dbReference type="eggNOG" id="KOG1940">
    <property type="taxonomic scope" value="Eukaryota"/>
</dbReference>
<proteinExistence type="predicted"/>
<protein>
    <submittedName>
        <fullName evidence="6">CHY zinc finger domain-containing protein</fullName>
    </submittedName>
</protein>
<dbReference type="EMBL" id="AACS02000003">
    <property type="protein sequence ID" value="EAU91194.2"/>
    <property type="molecule type" value="Genomic_DNA"/>
</dbReference>
<dbReference type="PANTHER" id="PTHR28082">
    <property type="entry name" value="ZINC FINGER PROTEIN"/>
    <property type="match status" value="1"/>
</dbReference>
<dbReference type="InterPro" id="IPR052604">
    <property type="entry name" value="Mito_Tim_assembly_helper"/>
</dbReference>
<dbReference type="GO" id="GO:0045041">
    <property type="term" value="P:protein import into mitochondrial intermembrane space"/>
    <property type="evidence" value="ECO:0007669"/>
    <property type="project" value="TreeGrafter"/>
</dbReference>
<feature type="domain" description="CHY-type" evidence="5">
    <location>
        <begin position="1"/>
        <end position="71"/>
    </location>
</feature>
<evidence type="ECO:0000256" key="3">
    <source>
        <dbReference type="ARBA" id="ARBA00022833"/>
    </source>
</evidence>
<dbReference type="OMA" id="HQEQESH"/>
<dbReference type="SUPFAM" id="SSF161219">
    <property type="entry name" value="CHY zinc finger-like"/>
    <property type="match status" value="1"/>
</dbReference>
<organism evidence="6 7">
    <name type="scientific">Coprinopsis cinerea (strain Okayama-7 / 130 / ATCC MYA-4618 / FGSC 9003)</name>
    <name type="common">Inky cap fungus</name>
    <name type="synonym">Hormographiella aspergillata</name>
    <dbReference type="NCBI Taxonomy" id="240176"/>
    <lineage>
        <taxon>Eukaryota</taxon>
        <taxon>Fungi</taxon>
        <taxon>Dikarya</taxon>
        <taxon>Basidiomycota</taxon>
        <taxon>Agaricomycotina</taxon>
        <taxon>Agaricomycetes</taxon>
        <taxon>Agaricomycetidae</taxon>
        <taxon>Agaricales</taxon>
        <taxon>Agaricineae</taxon>
        <taxon>Psathyrellaceae</taxon>
        <taxon>Coprinopsis</taxon>
    </lineage>
</organism>